<dbReference type="SUPFAM" id="SSF52283">
    <property type="entry name" value="Formate/glycerate dehydrogenase catalytic domain-like"/>
    <property type="match status" value="1"/>
</dbReference>
<dbReference type="Proteomes" id="UP001596060">
    <property type="component" value="Unassembled WGS sequence"/>
</dbReference>
<dbReference type="PANTHER" id="PTHR10996">
    <property type="entry name" value="2-HYDROXYACID DEHYDROGENASE-RELATED"/>
    <property type="match status" value="1"/>
</dbReference>
<keyword evidence="7" id="KW-1185">Reference proteome</keyword>
<feature type="domain" description="D-isomer specific 2-hydroxyacid dehydrogenase catalytic" evidence="4">
    <location>
        <begin position="9"/>
        <end position="315"/>
    </location>
</feature>
<evidence type="ECO:0000256" key="3">
    <source>
        <dbReference type="RuleBase" id="RU003719"/>
    </source>
</evidence>
<dbReference type="CDD" id="cd12156">
    <property type="entry name" value="HPPR"/>
    <property type="match status" value="1"/>
</dbReference>
<dbReference type="InterPro" id="IPR006139">
    <property type="entry name" value="D-isomer_2_OHA_DH_cat_dom"/>
</dbReference>
<proteinExistence type="inferred from homology"/>
<dbReference type="Pfam" id="PF02826">
    <property type="entry name" value="2-Hacid_dh_C"/>
    <property type="match status" value="1"/>
</dbReference>
<dbReference type="InterPro" id="IPR006140">
    <property type="entry name" value="D-isomer_DH_NAD-bd"/>
</dbReference>
<evidence type="ECO:0000256" key="1">
    <source>
        <dbReference type="ARBA" id="ARBA00023002"/>
    </source>
</evidence>
<evidence type="ECO:0000313" key="6">
    <source>
        <dbReference type="EMBL" id="MFC5506544.1"/>
    </source>
</evidence>
<organism evidence="6 7">
    <name type="scientific">Bosea massiliensis</name>
    <dbReference type="NCBI Taxonomy" id="151419"/>
    <lineage>
        <taxon>Bacteria</taxon>
        <taxon>Pseudomonadati</taxon>
        <taxon>Pseudomonadota</taxon>
        <taxon>Alphaproteobacteria</taxon>
        <taxon>Hyphomicrobiales</taxon>
        <taxon>Boseaceae</taxon>
        <taxon>Bosea</taxon>
    </lineage>
</organism>
<comment type="similarity">
    <text evidence="3">Belongs to the D-isomer specific 2-hydroxyacid dehydrogenase family.</text>
</comment>
<feature type="domain" description="D-isomer specific 2-hydroxyacid dehydrogenase NAD-binding" evidence="5">
    <location>
        <begin position="112"/>
        <end position="284"/>
    </location>
</feature>
<evidence type="ECO:0000259" key="5">
    <source>
        <dbReference type="Pfam" id="PF02826"/>
    </source>
</evidence>
<keyword evidence="1 3" id="KW-0560">Oxidoreductase</keyword>
<name>A0ABW0P733_9HYPH</name>
<dbReference type="SUPFAM" id="SSF51735">
    <property type="entry name" value="NAD(P)-binding Rossmann-fold domains"/>
    <property type="match status" value="1"/>
</dbReference>
<evidence type="ECO:0000313" key="7">
    <source>
        <dbReference type="Proteomes" id="UP001596060"/>
    </source>
</evidence>
<sequence length="323" mass="34872">MTRPDATHILMTGPMMAYAADQLKARFTVHEYWKAEDKAAFLREVADKVRGIAGGGHVRIDGALFDALPKLEMIANFGVGYDNVDAAEAGRRGLVVSNTPDVLTDEVADLAIGLLIATVRQLPQVDRYLREGKWLKAPYPLTTSLRKRKVGIVGLGRIGKAVAQRVEAFGLPVVYHGRSRQADVAYRYYPSLVEMAADVDTLISVAPGGASTHHIINAEVLKALGPDGILINVGRGTVVDEQALIAALRDKTILSAGLDVFEDEPRVPAELIAIDHVVLLPHVGSASVHTREQMGQLVVDNLVSWFEGKGPLTPVAETPWPKG</sequence>
<accession>A0ABW0P733</accession>
<comment type="caution">
    <text evidence="6">The sequence shown here is derived from an EMBL/GenBank/DDBJ whole genome shotgun (WGS) entry which is preliminary data.</text>
</comment>
<evidence type="ECO:0000256" key="2">
    <source>
        <dbReference type="ARBA" id="ARBA00023027"/>
    </source>
</evidence>
<keyword evidence="2" id="KW-0520">NAD</keyword>
<gene>
    <name evidence="6" type="ORF">ACFPN9_14895</name>
</gene>
<dbReference type="InterPro" id="IPR036291">
    <property type="entry name" value="NAD(P)-bd_dom_sf"/>
</dbReference>
<dbReference type="PANTHER" id="PTHR10996:SF178">
    <property type="entry name" value="2-HYDROXYACID DEHYDROGENASE YGL185C-RELATED"/>
    <property type="match status" value="1"/>
</dbReference>
<dbReference type="InterPro" id="IPR050223">
    <property type="entry name" value="D-isomer_2-hydroxyacid_DH"/>
</dbReference>
<evidence type="ECO:0000259" key="4">
    <source>
        <dbReference type="Pfam" id="PF00389"/>
    </source>
</evidence>
<protein>
    <submittedName>
        <fullName evidence="6">2-hydroxyacid dehydrogenase</fullName>
    </submittedName>
</protein>
<dbReference type="Gene3D" id="3.40.50.720">
    <property type="entry name" value="NAD(P)-binding Rossmann-like Domain"/>
    <property type="match status" value="2"/>
</dbReference>
<reference evidence="7" key="1">
    <citation type="journal article" date="2019" name="Int. J. Syst. Evol. Microbiol.">
        <title>The Global Catalogue of Microorganisms (GCM) 10K type strain sequencing project: providing services to taxonomists for standard genome sequencing and annotation.</title>
        <authorList>
            <consortium name="The Broad Institute Genomics Platform"/>
            <consortium name="The Broad Institute Genome Sequencing Center for Infectious Disease"/>
            <person name="Wu L."/>
            <person name="Ma J."/>
        </authorList>
    </citation>
    <scope>NUCLEOTIDE SEQUENCE [LARGE SCALE GENOMIC DNA]</scope>
    <source>
        <strain evidence="7">CCUG 43117</strain>
    </source>
</reference>
<dbReference type="Pfam" id="PF00389">
    <property type="entry name" value="2-Hacid_dh"/>
    <property type="match status" value="1"/>
</dbReference>
<dbReference type="EMBL" id="JBHSLU010000045">
    <property type="protein sequence ID" value="MFC5506544.1"/>
    <property type="molecule type" value="Genomic_DNA"/>
</dbReference>
<dbReference type="RefSeq" id="WP_066717626.1">
    <property type="nucleotide sequence ID" value="NZ_JBHSLU010000045.1"/>
</dbReference>